<dbReference type="EMBL" id="CP022272">
    <property type="protein sequence ID" value="ASJ96327.1"/>
    <property type="molecule type" value="Genomic_DNA"/>
</dbReference>
<accession>A0AAC9TZU7</accession>
<dbReference type="SUPFAM" id="SSF47781">
    <property type="entry name" value="RuvA domain 2-like"/>
    <property type="match status" value="1"/>
</dbReference>
<dbReference type="GO" id="GO:0015627">
    <property type="term" value="C:type II protein secretion system complex"/>
    <property type="evidence" value="ECO:0007669"/>
    <property type="project" value="TreeGrafter"/>
</dbReference>
<dbReference type="PANTHER" id="PTHR21180:SF32">
    <property type="entry name" value="ENDONUCLEASE_EXONUCLEASE_PHOSPHATASE FAMILY DOMAIN-CONTAINING PROTEIN 1"/>
    <property type="match status" value="1"/>
</dbReference>
<name>A0AAC9TZU7_9GAMM</name>
<feature type="chain" id="PRO_5042176553" evidence="1">
    <location>
        <begin position="22"/>
        <end position="99"/>
    </location>
</feature>
<evidence type="ECO:0000256" key="1">
    <source>
        <dbReference type="SAM" id="SignalP"/>
    </source>
</evidence>
<dbReference type="NCBIfam" id="TIGR00426">
    <property type="entry name" value="competence protein ComEA helix-hairpin-helix repeat region"/>
    <property type="match status" value="1"/>
</dbReference>
<dbReference type="GO" id="GO:0003677">
    <property type="term" value="F:DNA binding"/>
    <property type="evidence" value="ECO:0007669"/>
    <property type="project" value="InterPro"/>
</dbReference>
<organism evidence="3 4">
    <name type="scientific">Shewanella marisflavi</name>
    <dbReference type="NCBI Taxonomy" id="260364"/>
    <lineage>
        <taxon>Bacteria</taxon>
        <taxon>Pseudomonadati</taxon>
        <taxon>Pseudomonadota</taxon>
        <taxon>Gammaproteobacteria</taxon>
        <taxon>Alteromonadales</taxon>
        <taxon>Shewanellaceae</taxon>
        <taxon>Shewanella</taxon>
    </lineage>
</organism>
<feature type="domain" description="Helix-hairpin-helix DNA-binding motif class 1" evidence="2">
    <location>
        <begin position="47"/>
        <end position="66"/>
    </location>
</feature>
<feature type="signal peptide" evidence="1">
    <location>
        <begin position="1"/>
        <end position="21"/>
    </location>
</feature>
<evidence type="ECO:0000259" key="2">
    <source>
        <dbReference type="SMART" id="SM00278"/>
    </source>
</evidence>
<evidence type="ECO:0000313" key="4">
    <source>
        <dbReference type="Proteomes" id="UP000198233"/>
    </source>
</evidence>
<dbReference type="InterPro" id="IPR051675">
    <property type="entry name" value="Endo/Exo/Phosphatase_dom_1"/>
</dbReference>
<dbReference type="InterPro" id="IPR003583">
    <property type="entry name" value="Hlx-hairpin-Hlx_DNA-bd_motif"/>
</dbReference>
<proteinExistence type="predicted"/>
<dbReference type="PANTHER" id="PTHR21180">
    <property type="entry name" value="ENDONUCLEASE/EXONUCLEASE/PHOSPHATASE FAMILY DOMAIN-CONTAINING PROTEIN 1"/>
    <property type="match status" value="1"/>
</dbReference>
<dbReference type="Proteomes" id="UP000198233">
    <property type="component" value="Chromosome"/>
</dbReference>
<feature type="domain" description="Helix-hairpin-helix DNA-binding motif class 1" evidence="2">
    <location>
        <begin position="77"/>
        <end position="96"/>
    </location>
</feature>
<dbReference type="GO" id="GO:0006281">
    <property type="term" value="P:DNA repair"/>
    <property type="evidence" value="ECO:0007669"/>
    <property type="project" value="InterPro"/>
</dbReference>
<reference evidence="3 4" key="1">
    <citation type="submission" date="2017-06" db="EMBL/GenBank/DDBJ databases">
        <title>Complete genome sequence of Shewanella marisflavi EP1 associated with anaerobic 2,4-dinitrotoluene reduction and salt tolerance.</title>
        <authorList>
            <person name="Huang J."/>
        </authorList>
    </citation>
    <scope>NUCLEOTIDE SEQUENCE [LARGE SCALE GENOMIC DNA]</scope>
    <source>
        <strain evidence="3 4">EP1</strain>
    </source>
</reference>
<protein>
    <submittedName>
        <fullName evidence="3">Competence protein ComEA</fullName>
    </submittedName>
</protein>
<gene>
    <name evidence="3" type="ORF">CFF01_06855</name>
</gene>
<dbReference type="SMART" id="SM00278">
    <property type="entry name" value="HhH1"/>
    <property type="match status" value="2"/>
</dbReference>
<dbReference type="AlphaFoldDB" id="A0AAC9TZU7"/>
<dbReference type="GO" id="GO:0015628">
    <property type="term" value="P:protein secretion by the type II secretion system"/>
    <property type="evidence" value="ECO:0007669"/>
    <property type="project" value="TreeGrafter"/>
</dbReference>
<dbReference type="Pfam" id="PF12836">
    <property type="entry name" value="HHH_3"/>
    <property type="match status" value="1"/>
</dbReference>
<dbReference type="Gene3D" id="1.10.150.280">
    <property type="entry name" value="AF1531-like domain"/>
    <property type="match status" value="1"/>
</dbReference>
<dbReference type="InterPro" id="IPR010994">
    <property type="entry name" value="RuvA_2-like"/>
</dbReference>
<dbReference type="InterPro" id="IPR004509">
    <property type="entry name" value="Competence_ComEA_HhH"/>
</dbReference>
<keyword evidence="1" id="KW-0732">Signal</keyword>
<sequence>MKHLLFAALVAASFSLLPVMAADQVVVPVETAQASLTQVNINTASVQELTQLKGIGEAKAMAIVEYRDTHGQFSSVEELTKVKGIGPKVLEQNKAMLSL</sequence>
<dbReference type="KEGG" id="smav:CFF01_06855"/>
<evidence type="ECO:0000313" key="3">
    <source>
        <dbReference type="EMBL" id="ASJ96327.1"/>
    </source>
</evidence>
<dbReference type="RefSeq" id="WP_088904310.1">
    <property type="nucleotide sequence ID" value="NZ_CP022272.1"/>
</dbReference>